<organism evidence="1 2">
    <name type="scientific">Gluconobacter aidae</name>
    <dbReference type="NCBI Taxonomy" id="2662454"/>
    <lineage>
        <taxon>Bacteria</taxon>
        <taxon>Pseudomonadati</taxon>
        <taxon>Pseudomonadota</taxon>
        <taxon>Alphaproteobacteria</taxon>
        <taxon>Acetobacterales</taxon>
        <taxon>Acetobacteraceae</taxon>
        <taxon>Gluconobacter</taxon>
    </lineage>
</organism>
<name>A0A7X1VP86_9PROT</name>
<keyword evidence="1" id="KW-0808">Transferase</keyword>
<proteinExistence type="predicted"/>
<dbReference type="Gene3D" id="3.40.50.2000">
    <property type="entry name" value="Glycogen Phosphorylase B"/>
    <property type="match status" value="1"/>
</dbReference>
<dbReference type="Gene3D" id="1.25.40.10">
    <property type="entry name" value="Tetratricopeptide repeat domain"/>
    <property type="match status" value="1"/>
</dbReference>
<reference evidence="1 2" key="1">
    <citation type="submission" date="2019-10" db="EMBL/GenBank/DDBJ databases">
        <title>Gluconobacter aidae sp. nov., a novel species of acetic acid bacteria isolated in Thailand.</title>
        <authorList>
            <person name="Yukphan P."/>
            <person name="Charoenyingcharoen P."/>
            <person name="Malimas S."/>
            <person name="Muramatsu Y."/>
            <person name="Nakagawa Y."/>
            <person name="Tanasupawat S."/>
            <person name="Yamada Y."/>
        </authorList>
    </citation>
    <scope>NUCLEOTIDE SEQUENCE [LARGE SCALE GENOMIC DNA]</scope>
    <source>
        <strain evidence="1 2">AC10</strain>
    </source>
</reference>
<gene>
    <name evidence="1" type="ORF">GFJ39_06050</name>
</gene>
<evidence type="ECO:0000313" key="1">
    <source>
        <dbReference type="EMBL" id="MQR98772.1"/>
    </source>
</evidence>
<comment type="caution">
    <text evidence="1">The sequence shown here is derived from an EMBL/GenBank/DDBJ whole genome shotgun (WGS) entry which is preliminary data.</text>
</comment>
<protein>
    <submittedName>
        <fullName evidence="1">Glycosyltransferase</fullName>
    </submittedName>
</protein>
<dbReference type="RefSeq" id="WP_153430492.1">
    <property type="nucleotide sequence ID" value="NZ_WIPH01000009.1"/>
</dbReference>
<accession>A0A7X1VP86</accession>
<dbReference type="AlphaFoldDB" id="A0A7X1VP86"/>
<evidence type="ECO:0000313" key="2">
    <source>
        <dbReference type="Proteomes" id="UP000432209"/>
    </source>
</evidence>
<keyword evidence="2" id="KW-1185">Reference proteome</keyword>
<dbReference type="Proteomes" id="UP000432209">
    <property type="component" value="Unassembled WGS sequence"/>
</dbReference>
<dbReference type="EMBL" id="WIPH01000009">
    <property type="protein sequence ID" value="MQR98772.1"/>
    <property type="molecule type" value="Genomic_DNA"/>
</dbReference>
<dbReference type="SUPFAM" id="SSF53756">
    <property type="entry name" value="UDP-Glycosyltransferase/glycogen phosphorylase"/>
    <property type="match status" value="1"/>
</dbReference>
<sequence>MNIVLFSTAWGPKHGGINSFNYDFSISLSNYIGGNGKVICIVPYSSAEDELEAQSHNICLISLRMDKATDSFHLDWMSNIKSALTERRLLIDNMIWCGHDVFSGDIAIESRRLFGGLVALIHHMRYEYYESHKLRCDTPGDAKSQAQKDLFKRCPDAFLFAIGPLLKKSCEEITGRKCIELVPGLAQFRESNQLSNDRLKIITFGRMDPGAGKIKQGQLAVAGFGRAMRRANENPGVPEIWRQNPQLTLVGIAEGDLQSGALAKYDADLQANRSTNVIAVPFETDRSRLFDRLNEANLAVMPSLHEGFGLTGWESIAAEVPLILTENSGLYQLIDQGLKGQGNEYVKSLDIKGGLENEDIHEDDIIQISDAFLEIGSNLPVWREKARNLKRLLLQSNMGCTWERTAQIFMDAVRPESRGRRLDHMAPNVWAPNFRRPQPAHRHIREIEQRTAETALKAQRIVWVTCSPGMGEDGFCSVLMERMSLTLRDTHIVDFSGCIDKNDFLHKFRSKHDCEFSEYVKYNSNEGSFWLFKGVDTKSTVSVVEEISEILIEYNLSSHICVLSNILNIYLSRDDVKVIKLNPLDEIDFKLYLRNNSQNPDRFINPDKIEALRRFTDGIPAYIDAALKELEYTSITNLINNNEDNEYLKPKGICFDDIRSTIVSIKNSSDSDEKRAYQLLLALMAFPFGAQLDDIKRFYGPHGLHGRHADILRTKSLIDVKPALFLDSNKDETFVYYIHIPRPIRDVIKEDENIDFNAIDEKALNICLGKDWRHGKIRNSSFARKISAPATDDIELENCSELIFRLFLSSKLRDDSQTLSEVVRLSVSFAGLLLDSCRFKNGIIFCQHAIKEFTPREEFRVELASLRIKLAEFLRMKGRDQEAIEECNLVDLSTLSNLRKQSVMMTRVLCQHDLGNIDRSLIEAREIIRIERNSANALHAQFIIAKNIEEKSRRVEAFKKILKKSRKGNHYILSNNILIEMYDEEDKGLKNEILQEVMLQKNGDYYNFMRALSRYFPENDGNDLVTKSNLMEAYHLLSSQRLMGLFDRYHKKLWDIFEAGDEYDNLIRLFRHSSLIWRLADKFEIENKYLRILGNIYRSGSLIQEDFDKDSFSYFLLRHEAILLLK</sequence>
<dbReference type="InterPro" id="IPR011990">
    <property type="entry name" value="TPR-like_helical_dom_sf"/>
</dbReference>
<dbReference type="Pfam" id="PF20706">
    <property type="entry name" value="GT4-conflict"/>
    <property type="match status" value="1"/>
</dbReference>
<dbReference type="GO" id="GO:0016740">
    <property type="term" value="F:transferase activity"/>
    <property type="evidence" value="ECO:0007669"/>
    <property type="project" value="UniProtKB-KW"/>
</dbReference>